<accession>A0A1Z4GHC5</accession>
<reference evidence="1 2" key="1">
    <citation type="submission" date="2017-06" db="EMBL/GenBank/DDBJ databases">
        <title>Genome sequencing of cyanobaciteial culture collection at National Institute for Environmental Studies (NIES).</title>
        <authorList>
            <person name="Hirose Y."/>
            <person name="Shimura Y."/>
            <person name="Fujisawa T."/>
            <person name="Nakamura Y."/>
            <person name="Kawachi M."/>
        </authorList>
    </citation>
    <scope>NUCLEOTIDE SEQUENCE [LARGE SCALE GENOMIC DNA]</scope>
    <source>
        <strain evidence="1 2">NIES-21</strain>
    </source>
</reference>
<dbReference type="AlphaFoldDB" id="A0A1Z4GHC5"/>
<proteinExistence type="predicted"/>
<dbReference type="OrthoDB" id="489126at2"/>
<organism evidence="1 2">
    <name type="scientific">Anabaenopsis circularis NIES-21</name>
    <dbReference type="NCBI Taxonomy" id="1085406"/>
    <lineage>
        <taxon>Bacteria</taxon>
        <taxon>Bacillati</taxon>
        <taxon>Cyanobacteriota</taxon>
        <taxon>Cyanophyceae</taxon>
        <taxon>Nostocales</taxon>
        <taxon>Nodulariaceae</taxon>
        <taxon>Anabaenopsis</taxon>
    </lineage>
</organism>
<evidence type="ECO:0000313" key="2">
    <source>
        <dbReference type="Proteomes" id="UP000218287"/>
    </source>
</evidence>
<dbReference type="Proteomes" id="UP000218287">
    <property type="component" value="Chromosome"/>
</dbReference>
<dbReference type="EMBL" id="AP018174">
    <property type="protein sequence ID" value="BAY16900.1"/>
    <property type="molecule type" value="Genomic_DNA"/>
</dbReference>
<gene>
    <name evidence="1" type="ORF">NIES21_27340</name>
</gene>
<evidence type="ECO:0000313" key="1">
    <source>
        <dbReference type="EMBL" id="BAY16900.1"/>
    </source>
</evidence>
<name>A0A1Z4GHC5_9CYAN</name>
<keyword evidence="2" id="KW-1185">Reference proteome</keyword>
<protein>
    <submittedName>
        <fullName evidence="1">Uncharacterized protein</fullName>
    </submittedName>
</protein>
<sequence>MSYRTEIRPWAIFNCRLSGNICVARFRTRSDADAYMTILRQLSPSGNFEVVFDQLVEVKG</sequence>